<evidence type="ECO:0000256" key="9">
    <source>
        <dbReference type="ARBA" id="ARBA00023180"/>
    </source>
</evidence>
<evidence type="ECO:0000256" key="2">
    <source>
        <dbReference type="ARBA" id="ARBA00007447"/>
    </source>
</evidence>
<keyword evidence="6 11" id="KW-0064">Aspartyl protease</keyword>
<dbReference type="AlphaFoldDB" id="A0AAN9UH92"/>
<comment type="similarity">
    <text evidence="2 11">Belongs to the peptidase A1 family.</text>
</comment>
<feature type="active site" evidence="10">
    <location>
        <position position="129"/>
    </location>
</feature>
<evidence type="ECO:0000256" key="11">
    <source>
        <dbReference type="RuleBase" id="RU000454"/>
    </source>
</evidence>
<dbReference type="Proteomes" id="UP001320420">
    <property type="component" value="Unassembled WGS sequence"/>
</dbReference>
<evidence type="ECO:0000256" key="5">
    <source>
        <dbReference type="ARBA" id="ARBA00022729"/>
    </source>
</evidence>
<dbReference type="InterPro" id="IPR001969">
    <property type="entry name" value="Aspartic_peptidase_AS"/>
</dbReference>
<feature type="domain" description="Peptidase A1" evidence="13">
    <location>
        <begin position="113"/>
        <end position="407"/>
    </location>
</feature>
<dbReference type="SUPFAM" id="SSF50630">
    <property type="entry name" value="Acid proteases"/>
    <property type="match status" value="1"/>
</dbReference>
<dbReference type="PROSITE" id="PS00141">
    <property type="entry name" value="ASP_PROTEASE"/>
    <property type="match status" value="1"/>
</dbReference>
<dbReference type="InterPro" id="IPR021109">
    <property type="entry name" value="Peptidase_aspartic_dom_sf"/>
</dbReference>
<comment type="subcellular location">
    <subcellularLocation>
        <location evidence="1">Secreted</location>
    </subcellularLocation>
</comment>
<evidence type="ECO:0000259" key="13">
    <source>
        <dbReference type="PROSITE" id="PS51767"/>
    </source>
</evidence>
<dbReference type="GO" id="GO:0006508">
    <property type="term" value="P:proteolysis"/>
    <property type="evidence" value="ECO:0007669"/>
    <property type="project" value="UniProtKB-KW"/>
</dbReference>
<evidence type="ECO:0000256" key="1">
    <source>
        <dbReference type="ARBA" id="ARBA00004613"/>
    </source>
</evidence>
<keyword evidence="8" id="KW-0865">Zymogen</keyword>
<dbReference type="InterPro" id="IPR033121">
    <property type="entry name" value="PEPTIDASE_A1"/>
</dbReference>
<gene>
    <name evidence="14" type="ORF">SLS62_008791</name>
</gene>
<keyword evidence="7 11" id="KW-0378">Hydrolase</keyword>
<sequence>MQLLASLLFFVDILALVSGTPVQKRGSYKVHRVRNPGFTARNGPRSLAKALSKYRVPEESLLSETTGIELEAVVKKRGLSGSSKRRDVKGGIGGESTGTGFVIATPTVNDVEYLCPVNIGGQTVNLDFDTGSSDLWVFNSQLPSDQTDGRTVFDHTQSETFSFMQDASFRIMYGDGSSAEGTVGTDTVDVGGATVTRQAVSMATAVSDAFFESDTSSGILGLGFHHLSTIKPERQNTFFENVIETLLEPVFTADLNAHEAGAYEFGRIDENKFVDQLQWVPVNTSRGYWELSSGSFSVDGGEVQPTTHNMRAIVDTGTSLVLTDPDVAHGYYAHIPNSVEVPAIGGFVFPCNETLPDLHLDVGGKMAVIKGNDLNYAQLDDKSKNPFRIREIHEIHDAYTHLHEIPS</sequence>
<evidence type="ECO:0000256" key="8">
    <source>
        <dbReference type="ARBA" id="ARBA00023145"/>
    </source>
</evidence>
<dbReference type="FunFam" id="2.40.70.10:FF:000026">
    <property type="entry name" value="Endothiapepsin"/>
    <property type="match status" value="1"/>
</dbReference>
<keyword evidence="4 11" id="KW-0645">Protease</keyword>
<keyword evidence="15" id="KW-1185">Reference proteome</keyword>
<protein>
    <recommendedName>
        <fullName evidence="13">Peptidase A1 domain-containing protein</fullName>
    </recommendedName>
</protein>
<dbReference type="PROSITE" id="PS51767">
    <property type="entry name" value="PEPTIDASE_A1"/>
    <property type="match status" value="1"/>
</dbReference>
<comment type="caution">
    <text evidence="14">The sequence shown here is derived from an EMBL/GenBank/DDBJ whole genome shotgun (WGS) entry which is preliminary data.</text>
</comment>
<dbReference type="PANTHER" id="PTHR47966:SF23">
    <property type="entry name" value="ASPARTIC ENDOPEPTIDASE, PUTATIVE (AFU_ORTHOLOGUE AFUA_2G15950)-RELATED"/>
    <property type="match status" value="1"/>
</dbReference>
<evidence type="ECO:0000256" key="10">
    <source>
        <dbReference type="PIRSR" id="PIRSR601461-1"/>
    </source>
</evidence>
<evidence type="ECO:0000256" key="7">
    <source>
        <dbReference type="ARBA" id="ARBA00022801"/>
    </source>
</evidence>
<evidence type="ECO:0000256" key="3">
    <source>
        <dbReference type="ARBA" id="ARBA00022525"/>
    </source>
</evidence>
<keyword evidence="9" id="KW-0325">Glycoprotein</keyword>
<dbReference type="Pfam" id="PF00026">
    <property type="entry name" value="Asp"/>
    <property type="match status" value="1"/>
</dbReference>
<evidence type="ECO:0000256" key="12">
    <source>
        <dbReference type="SAM" id="SignalP"/>
    </source>
</evidence>
<dbReference type="Gene3D" id="2.40.70.10">
    <property type="entry name" value="Acid Proteases"/>
    <property type="match status" value="2"/>
</dbReference>
<evidence type="ECO:0000256" key="4">
    <source>
        <dbReference type="ARBA" id="ARBA00022670"/>
    </source>
</evidence>
<evidence type="ECO:0000313" key="15">
    <source>
        <dbReference type="Proteomes" id="UP001320420"/>
    </source>
</evidence>
<dbReference type="GO" id="GO:0004190">
    <property type="term" value="F:aspartic-type endopeptidase activity"/>
    <property type="evidence" value="ECO:0007669"/>
    <property type="project" value="UniProtKB-KW"/>
</dbReference>
<dbReference type="PANTHER" id="PTHR47966">
    <property type="entry name" value="BETA-SITE APP-CLEAVING ENZYME, ISOFORM A-RELATED"/>
    <property type="match status" value="1"/>
</dbReference>
<dbReference type="CDD" id="cd06097">
    <property type="entry name" value="Aspergillopepsin_like"/>
    <property type="match status" value="1"/>
</dbReference>
<dbReference type="GO" id="GO:0005576">
    <property type="term" value="C:extracellular region"/>
    <property type="evidence" value="ECO:0007669"/>
    <property type="project" value="UniProtKB-SubCell"/>
</dbReference>
<evidence type="ECO:0000256" key="6">
    <source>
        <dbReference type="ARBA" id="ARBA00022750"/>
    </source>
</evidence>
<dbReference type="PRINTS" id="PR00792">
    <property type="entry name" value="PEPSIN"/>
</dbReference>
<feature type="signal peptide" evidence="12">
    <location>
        <begin position="1"/>
        <end position="19"/>
    </location>
</feature>
<keyword evidence="3" id="KW-0964">Secreted</keyword>
<proteinExistence type="inferred from homology"/>
<dbReference type="InterPro" id="IPR034163">
    <property type="entry name" value="Aspergillopepsin-like_cat_dom"/>
</dbReference>
<name>A0AAN9UH92_9PEZI</name>
<keyword evidence="5 12" id="KW-0732">Signal</keyword>
<evidence type="ECO:0000313" key="14">
    <source>
        <dbReference type="EMBL" id="KAK7748239.1"/>
    </source>
</evidence>
<dbReference type="InterPro" id="IPR001461">
    <property type="entry name" value="Aspartic_peptidase_A1"/>
</dbReference>
<reference evidence="14 15" key="1">
    <citation type="submission" date="2024-02" db="EMBL/GenBank/DDBJ databases">
        <title>De novo assembly and annotation of 12 fungi associated with fruit tree decline syndrome in Ontario, Canada.</title>
        <authorList>
            <person name="Sulman M."/>
            <person name="Ellouze W."/>
            <person name="Ilyukhin E."/>
        </authorList>
    </citation>
    <scope>NUCLEOTIDE SEQUENCE [LARGE SCALE GENOMIC DNA]</scope>
    <source>
        <strain evidence="14 15">M11/M66-122</strain>
    </source>
</reference>
<feature type="chain" id="PRO_5042897111" description="Peptidase A1 domain-containing protein" evidence="12">
    <location>
        <begin position="20"/>
        <end position="407"/>
    </location>
</feature>
<organism evidence="14 15">
    <name type="scientific">Diatrype stigma</name>
    <dbReference type="NCBI Taxonomy" id="117547"/>
    <lineage>
        <taxon>Eukaryota</taxon>
        <taxon>Fungi</taxon>
        <taxon>Dikarya</taxon>
        <taxon>Ascomycota</taxon>
        <taxon>Pezizomycotina</taxon>
        <taxon>Sordariomycetes</taxon>
        <taxon>Xylariomycetidae</taxon>
        <taxon>Xylariales</taxon>
        <taxon>Diatrypaceae</taxon>
        <taxon>Diatrype</taxon>
    </lineage>
</organism>
<dbReference type="EMBL" id="JAKJXP020000085">
    <property type="protein sequence ID" value="KAK7748239.1"/>
    <property type="molecule type" value="Genomic_DNA"/>
</dbReference>
<accession>A0AAN9UH92</accession>
<feature type="active site" evidence="10">
    <location>
        <position position="315"/>
    </location>
</feature>